<dbReference type="GO" id="GO:0004497">
    <property type="term" value="F:monooxygenase activity"/>
    <property type="evidence" value="ECO:0007669"/>
    <property type="project" value="InterPro"/>
</dbReference>
<dbReference type="CDD" id="cd00302">
    <property type="entry name" value="cytochrome_P450"/>
    <property type="match status" value="1"/>
</dbReference>
<dbReference type="GO" id="GO:0020037">
    <property type="term" value="F:heme binding"/>
    <property type="evidence" value="ECO:0007669"/>
    <property type="project" value="InterPro"/>
</dbReference>
<evidence type="ECO:0000256" key="1">
    <source>
        <dbReference type="ARBA" id="ARBA00001971"/>
    </source>
</evidence>
<name>A0A4S9BCY9_AURPU</name>
<dbReference type="GO" id="GO:0005506">
    <property type="term" value="F:iron ion binding"/>
    <property type="evidence" value="ECO:0007669"/>
    <property type="project" value="InterPro"/>
</dbReference>
<accession>A0A4S9BCY9</accession>
<evidence type="ECO:0000313" key="7">
    <source>
        <dbReference type="EMBL" id="THW91040.1"/>
    </source>
</evidence>
<sequence>MALTEVLQGLGSSQTLLTVLSLTLGIITAYLFVNRSSSGKLPPPVKGNWPIIGPTSFWTRRWDFFQEAARHSINGHFSFHVGQHKVVGVTGDEGRKVFLESKQLDATAGYAALFAGSPTVSKVHDTDQGEMDDHLFFRRLLGMTKKENFVKGMAANGGSHRTETHESPGLQFLISDTTTRLDELAKDPKGLTDPFESIYGIVYQLTMRTVACNDIANDRVLLDQTLEMFEQIEAANSAELIIFPWFPLFPGKLRRLWYGGKLYMIFKNIIDGRAKTGHREEDPLQYLIDQGDNTKEILTFVLGALYAGQLNSGINAAWVIIYLANDDYWRGVVWEEVKAVAEKYDRDTSKTFAERLANVPLEAWEHELPTIDLCLRDSIRLNASGSMFRKNDSTKSVKIADFEVPAGGYVAYPIADVHLDPEVYPNPHQWDPSRYLPGKEEDQKKKHAFIGWGAGRHPCLGMRFAKLEQNIILAFFLAYFDFELADKNGNTGVKVPQSDSNNHAAVKPKERVYVKYRPRV</sequence>
<keyword evidence="5 6" id="KW-0408">Iron</keyword>
<dbReference type="PANTHER" id="PTHR24304">
    <property type="entry name" value="CYTOCHROME P450 FAMILY 7"/>
    <property type="match status" value="1"/>
</dbReference>
<evidence type="ECO:0000256" key="5">
    <source>
        <dbReference type="ARBA" id="ARBA00023004"/>
    </source>
</evidence>
<comment type="caution">
    <text evidence="7">The sequence shown here is derived from an EMBL/GenBank/DDBJ whole genome shotgun (WGS) entry which is preliminary data.</text>
</comment>
<evidence type="ECO:0000256" key="2">
    <source>
        <dbReference type="ARBA" id="ARBA00010617"/>
    </source>
</evidence>
<organism evidence="7 8">
    <name type="scientific">Aureobasidium pullulans</name>
    <name type="common">Black yeast</name>
    <name type="synonym">Pullularia pullulans</name>
    <dbReference type="NCBI Taxonomy" id="5580"/>
    <lineage>
        <taxon>Eukaryota</taxon>
        <taxon>Fungi</taxon>
        <taxon>Dikarya</taxon>
        <taxon>Ascomycota</taxon>
        <taxon>Pezizomycotina</taxon>
        <taxon>Dothideomycetes</taxon>
        <taxon>Dothideomycetidae</taxon>
        <taxon>Dothideales</taxon>
        <taxon>Saccotheciaceae</taxon>
        <taxon>Aureobasidium</taxon>
    </lineage>
</organism>
<keyword evidence="4 6" id="KW-0479">Metal-binding</keyword>
<dbReference type="Gene3D" id="1.10.630.10">
    <property type="entry name" value="Cytochrome P450"/>
    <property type="match status" value="1"/>
</dbReference>
<dbReference type="AlphaFoldDB" id="A0A4S9BCY9"/>
<comment type="cofactor">
    <cofactor evidence="1 6">
        <name>heme</name>
        <dbReference type="ChEBI" id="CHEBI:30413"/>
    </cofactor>
</comment>
<dbReference type="PANTHER" id="PTHR24304:SF2">
    <property type="entry name" value="24-HYDROXYCHOLESTEROL 7-ALPHA-HYDROXYLASE"/>
    <property type="match status" value="1"/>
</dbReference>
<dbReference type="SUPFAM" id="SSF48264">
    <property type="entry name" value="Cytochrome P450"/>
    <property type="match status" value="1"/>
</dbReference>
<dbReference type="EMBL" id="QZAR01000056">
    <property type="protein sequence ID" value="THW91040.1"/>
    <property type="molecule type" value="Genomic_DNA"/>
</dbReference>
<evidence type="ECO:0000256" key="6">
    <source>
        <dbReference type="PIRSR" id="PIRSR602403-1"/>
    </source>
</evidence>
<dbReference type="InterPro" id="IPR036396">
    <property type="entry name" value="Cyt_P450_sf"/>
</dbReference>
<feature type="binding site" description="axial binding residue" evidence="6">
    <location>
        <position position="459"/>
    </location>
    <ligand>
        <name>heme</name>
        <dbReference type="ChEBI" id="CHEBI:30413"/>
    </ligand>
    <ligandPart>
        <name>Fe</name>
        <dbReference type="ChEBI" id="CHEBI:18248"/>
    </ligandPart>
</feature>
<dbReference type="Pfam" id="PF00067">
    <property type="entry name" value="p450"/>
    <property type="match status" value="1"/>
</dbReference>
<evidence type="ECO:0000256" key="3">
    <source>
        <dbReference type="ARBA" id="ARBA00022617"/>
    </source>
</evidence>
<dbReference type="GO" id="GO:0016705">
    <property type="term" value="F:oxidoreductase activity, acting on paired donors, with incorporation or reduction of molecular oxygen"/>
    <property type="evidence" value="ECO:0007669"/>
    <property type="project" value="InterPro"/>
</dbReference>
<proteinExistence type="inferred from homology"/>
<dbReference type="InterPro" id="IPR001128">
    <property type="entry name" value="Cyt_P450"/>
</dbReference>
<protein>
    <submittedName>
        <fullName evidence="7">Cytochrome P450 6A1</fullName>
    </submittedName>
</protein>
<dbReference type="InterPro" id="IPR050529">
    <property type="entry name" value="CYP450_sterol_14alpha_dmase"/>
</dbReference>
<gene>
    <name evidence="7" type="ORF">D6D15_04159</name>
</gene>
<reference evidence="7 8" key="1">
    <citation type="submission" date="2018-10" db="EMBL/GenBank/DDBJ databases">
        <title>Fifty Aureobasidium pullulans genomes reveal a recombining polyextremotolerant generalist.</title>
        <authorList>
            <person name="Gostincar C."/>
            <person name="Turk M."/>
            <person name="Zajc J."/>
            <person name="Gunde-Cimerman N."/>
        </authorList>
    </citation>
    <scope>NUCLEOTIDE SEQUENCE [LARGE SCALE GENOMIC DNA]</scope>
    <source>
        <strain evidence="7 8">EXF-10507</strain>
    </source>
</reference>
<evidence type="ECO:0000256" key="4">
    <source>
        <dbReference type="ARBA" id="ARBA00022723"/>
    </source>
</evidence>
<dbReference type="Proteomes" id="UP000304928">
    <property type="component" value="Unassembled WGS sequence"/>
</dbReference>
<dbReference type="InterPro" id="IPR002403">
    <property type="entry name" value="Cyt_P450_E_grp-IV"/>
</dbReference>
<keyword evidence="3 6" id="KW-0349">Heme</keyword>
<evidence type="ECO:0000313" key="8">
    <source>
        <dbReference type="Proteomes" id="UP000304928"/>
    </source>
</evidence>
<comment type="similarity">
    <text evidence="2">Belongs to the cytochrome P450 family.</text>
</comment>
<dbReference type="PRINTS" id="PR00465">
    <property type="entry name" value="EP450IV"/>
</dbReference>